<dbReference type="AlphaFoldDB" id="K5BGS1"/>
<dbReference type="OrthoDB" id="512358at2"/>
<evidence type="ECO:0000313" key="1">
    <source>
        <dbReference type="EMBL" id="EKF25057.1"/>
    </source>
</evidence>
<dbReference type="InterPro" id="IPR011051">
    <property type="entry name" value="RmlC_Cupin_sf"/>
</dbReference>
<keyword evidence="2" id="KW-1185">Reference proteome</keyword>
<dbReference type="eggNOG" id="COG0662">
    <property type="taxonomic scope" value="Bacteria"/>
</dbReference>
<dbReference type="InterPro" id="IPR014710">
    <property type="entry name" value="RmlC-like_jellyroll"/>
</dbReference>
<dbReference type="STRING" id="1122247.GCA_000379865_03375"/>
<sequence length="147" mass="15549">MVTIEPTLQPQNLLVTPLHLGPGSRVRSVRGFAWAPEALAAYAEATAGDGPDGRLMVVIDEEGRGDHWERHPADEVIVCLSGRVTVLRGAEPSDDSADSVVLGPGEAVVNPAGTWHTVDAHGRARLLTITPGPGSEHRPRFRAGQGL</sequence>
<dbReference type="Pfam" id="PF07883">
    <property type="entry name" value="Cupin_2"/>
    <property type="match status" value="1"/>
</dbReference>
<dbReference type="EMBL" id="AMRA01000024">
    <property type="protein sequence ID" value="EKF25057.1"/>
    <property type="molecule type" value="Genomic_DNA"/>
</dbReference>
<dbReference type="SUPFAM" id="SSF51182">
    <property type="entry name" value="RmlC-like cupins"/>
    <property type="match status" value="1"/>
</dbReference>
<comment type="caution">
    <text evidence="1">The sequence shown here is derived from an EMBL/GenBank/DDBJ whole genome shotgun (WGS) entry which is preliminary data.</text>
</comment>
<evidence type="ECO:0000313" key="2">
    <source>
        <dbReference type="Proteomes" id="UP000006265"/>
    </source>
</evidence>
<organism evidence="1 2">
    <name type="scientific">Mycolicibacterium hassiacum (strain DSM 44199 / CIP 105218 / JCM 12690 / 3849)</name>
    <name type="common">Mycobacterium hassiacum</name>
    <dbReference type="NCBI Taxonomy" id="1122247"/>
    <lineage>
        <taxon>Bacteria</taxon>
        <taxon>Bacillati</taxon>
        <taxon>Actinomycetota</taxon>
        <taxon>Actinomycetes</taxon>
        <taxon>Mycobacteriales</taxon>
        <taxon>Mycobacteriaceae</taxon>
        <taxon>Mycolicibacterium</taxon>
    </lineage>
</organism>
<dbReference type="PATRIC" id="fig|1122247.3.peg.897"/>
<reference evidence="1 2" key="1">
    <citation type="journal article" date="2012" name="J. Bacteriol.">
        <title>Genome sequence of Mycobacterium hassiacum DSM 44199, a rare source of heat-stable mycobacterial proteins.</title>
        <authorList>
            <person name="Tiago I."/>
            <person name="Maranha A."/>
            <person name="Mendes V."/>
            <person name="Alarico S."/>
            <person name="Moynihan P.J."/>
            <person name="Clarke A.J."/>
            <person name="Macedo-Ribeiro S."/>
            <person name="Pereira P.J."/>
            <person name="Empadinhas N."/>
        </authorList>
    </citation>
    <scope>NUCLEOTIDE SEQUENCE [LARGE SCALE GENOMIC DNA]</scope>
    <source>
        <strain evidence="2">DSM 44199 / CIP 105218 / JCM 12690 / 3849</strain>
    </source>
</reference>
<proteinExistence type="predicted"/>
<dbReference type="RefSeq" id="WP_005625203.1">
    <property type="nucleotide sequence ID" value="NZ_AMRA01000024.1"/>
</dbReference>
<name>K5BGS1_MYCHD</name>
<dbReference type="Gene3D" id="2.60.120.10">
    <property type="entry name" value="Jelly Rolls"/>
    <property type="match status" value="1"/>
</dbReference>
<dbReference type="Proteomes" id="UP000006265">
    <property type="component" value="Unassembled WGS sequence"/>
</dbReference>
<dbReference type="InterPro" id="IPR013096">
    <property type="entry name" value="Cupin_2"/>
</dbReference>
<protein>
    <submittedName>
        <fullName evidence="1">Cupin domain protein</fullName>
    </submittedName>
</protein>
<gene>
    <name evidence="1" type="ORF">C731_0933</name>
</gene>
<accession>K5BGS1</accession>